<organism evidence="3 4">
    <name type="scientific">Mycena metata</name>
    <dbReference type="NCBI Taxonomy" id="1033252"/>
    <lineage>
        <taxon>Eukaryota</taxon>
        <taxon>Fungi</taxon>
        <taxon>Dikarya</taxon>
        <taxon>Basidiomycota</taxon>
        <taxon>Agaricomycotina</taxon>
        <taxon>Agaricomycetes</taxon>
        <taxon>Agaricomycetidae</taxon>
        <taxon>Agaricales</taxon>
        <taxon>Marasmiineae</taxon>
        <taxon>Mycenaceae</taxon>
        <taxon>Mycena</taxon>
    </lineage>
</organism>
<keyword evidence="1" id="KW-0175">Coiled coil</keyword>
<dbReference type="AlphaFoldDB" id="A0AAD7KDF6"/>
<proteinExistence type="predicted"/>
<dbReference type="EMBL" id="JARKIB010000003">
    <property type="protein sequence ID" value="KAJ7783306.1"/>
    <property type="molecule type" value="Genomic_DNA"/>
</dbReference>
<feature type="region of interest" description="Disordered" evidence="2">
    <location>
        <begin position="68"/>
        <end position="108"/>
    </location>
</feature>
<protein>
    <submittedName>
        <fullName evidence="3">Uncharacterized protein</fullName>
    </submittedName>
</protein>
<reference evidence="3" key="1">
    <citation type="submission" date="2023-03" db="EMBL/GenBank/DDBJ databases">
        <title>Massive genome expansion in bonnet fungi (Mycena s.s.) driven by repeated elements and novel gene families across ecological guilds.</title>
        <authorList>
            <consortium name="Lawrence Berkeley National Laboratory"/>
            <person name="Harder C.B."/>
            <person name="Miyauchi S."/>
            <person name="Viragh M."/>
            <person name="Kuo A."/>
            <person name="Thoen E."/>
            <person name="Andreopoulos B."/>
            <person name="Lu D."/>
            <person name="Skrede I."/>
            <person name="Drula E."/>
            <person name="Henrissat B."/>
            <person name="Morin E."/>
            <person name="Kohler A."/>
            <person name="Barry K."/>
            <person name="LaButti K."/>
            <person name="Morin E."/>
            <person name="Salamov A."/>
            <person name="Lipzen A."/>
            <person name="Mereny Z."/>
            <person name="Hegedus B."/>
            <person name="Baldrian P."/>
            <person name="Stursova M."/>
            <person name="Weitz H."/>
            <person name="Taylor A."/>
            <person name="Grigoriev I.V."/>
            <person name="Nagy L.G."/>
            <person name="Martin F."/>
            <person name="Kauserud H."/>
        </authorList>
    </citation>
    <scope>NUCLEOTIDE SEQUENCE</scope>
    <source>
        <strain evidence="3">CBHHK182m</strain>
    </source>
</reference>
<comment type="caution">
    <text evidence="3">The sequence shown here is derived from an EMBL/GenBank/DDBJ whole genome shotgun (WGS) entry which is preliminary data.</text>
</comment>
<keyword evidence="4" id="KW-1185">Reference proteome</keyword>
<feature type="region of interest" description="Disordered" evidence="2">
    <location>
        <begin position="298"/>
        <end position="348"/>
    </location>
</feature>
<sequence>MDFLKRVVKGPVEKCERAIHASGFIEFADVASARAALSMKLDAGVRVLDVSPSENLVNQYRVINPSAFGEGDAMQSSAGGGRVQNDLGATNRAGRPRPNDVLSLPGTSSVPQIGVLQCLKSTNAPISHSSAPPPDPADTRRNAALLPAIPSLILSHSFPAPLPTPSPAANPFPCMENHILMRLCGENITLDLRCLAADPATVIELLKVTASERGNWLIVGAYYRRTGNPVGAIAVVTAMLEALKQFNIPEHELKPAFLLLSGCEADLGKLARSNSDPDKVSEHYSNAQQWLQKVYGASIPPLAPSPPSADDSKRPRANTPPRAPASLRSRIDTTNAPSAPRLHPTSPNHRMLEREIQSLRERHQNNTNLISDMRVSKRKLEETVEIERDVRRRLQRELDEAMKHREEARRMEVLALAQMKREVDLRRRAEDQADDERQLRKRAEDSAILQRTAAYVGVPHVAPMAAPDAFSAFDQHRISF</sequence>
<gene>
    <name evidence="3" type="ORF">B0H16DRAFT_1710098</name>
</gene>
<accession>A0AAD7KDF6</accession>
<evidence type="ECO:0000256" key="1">
    <source>
        <dbReference type="SAM" id="Coils"/>
    </source>
</evidence>
<dbReference type="Proteomes" id="UP001215598">
    <property type="component" value="Unassembled WGS sequence"/>
</dbReference>
<evidence type="ECO:0000256" key="2">
    <source>
        <dbReference type="SAM" id="MobiDB-lite"/>
    </source>
</evidence>
<evidence type="ECO:0000313" key="4">
    <source>
        <dbReference type="Proteomes" id="UP001215598"/>
    </source>
</evidence>
<evidence type="ECO:0000313" key="3">
    <source>
        <dbReference type="EMBL" id="KAJ7783306.1"/>
    </source>
</evidence>
<name>A0AAD7KDF6_9AGAR</name>
<feature type="coiled-coil region" evidence="1">
    <location>
        <begin position="349"/>
        <end position="446"/>
    </location>
</feature>